<dbReference type="GO" id="GO:0016491">
    <property type="term" value="F:oxidoreductase activity"/>
    <property type="evidence" value="ECO:0007669"/>
    <property type="project" value="TreeGrafter"/>
</dbReference>
<dbReference type="PANTHER" id="PTHR43313:SF1">
    <property type="entry name" value="3BETA-HYDROXYSTEROID DEHYDROGENASE DHS-16"/>
    <property type="match status" value="1"/>
</dbReference>
<proteinExistence type="predicted"/>
<dbReference type="OrthoDB" id="2102561at2759"/>
<feature type="region of interest" description="Disordered" evidence="1">
    <location>
        <begin position="174"/>
        <end position="222"/>
    </location>
</feature>
<comment type="caution">
    <text evidence="3">The sequence shown here is derived from an EMBL/GenBank/DDBJ whole genome shotgun (WGS) entry which is preliminary data.</text>
</comment>
<evidence type="ECO:0000313" key="3">
    <source>
        <dbReference type="EMBL" id="KAJ1920129.1"/>
    </source>
</evidence>
<dbReference type="SUPFAM" id="SSF51735">
    <property type="entry name" value="NAD(P)-binding Rossmann-fold domains"/>
    <property type="match status" value="1"/>
</dbReference>
<organism evidence="3 4">
    <name type="scientific">Mycoemilia scoparia</name>
    <dbReference type="NCBI Taxonomy" id="417184"/>
    <lineage>
        <taxon>Eukaryota</taxon>
        <taxon>Fungi</taxon>
        <taxon>Fungi incertae sedis</taxon>
        <taxon>Zoopagomycota</taxon>
        <taxon>Kickxellomycotina</taxon>
        <taxon>Kickxellomycetes</taxon>
        <taxon>Kickxellales</taxon>
        <taxon>Kickxellaceae</taxon>
        <taxon>Mycoemilia</taxon>
    </lineage>
</organism>
<dbReference type="PANTHER" id="PTHR43313">
    <property type="entry name" value="SHORT-CHAIN DEHYDROGENASE/REDUCTASE FAMILY 9C"/>
    <property type="match status" value="1"/>
</dbReference>
<dbReference type="Pfam" id="PF00106">
    <property type="entry name" value="adh_short"/>
    <property type="match status" value="2"/>
</dbReference>
<feature type="chain" id="PRO_5040886752" evidence="2">
    <location>
        <begin position="19"/>
        <end position="506"/>
    </location>
</feature>
<dbReference type="Gene3D" id="3.40.50.720">
    <property type="entry name" value="NAD(P)-binding Rossmann-like Domain"/>
    <property type="match status" value="2"/>
</dbReference>
<feature type="compositionally biased region" description="Polar residues" evidence="1">
    <location>
        <begin position="187"/>
        <end position="201"/>
    </location>
</feature>
<reference evidence="3" key="1">
    <citation type="submission" date="2022-07" db="EMBL/GenBank/DDBJ databases">
        <title>Phylogenomic reconstructions and comparative analyses of Kickxellomycotina fungi.</title>
        <authorList>
            <person name="Reynolds N.K."/>
            <person name="Stajich J.E."/>
            <person name="Barry K."/>
            <person name="Grigoriev I.V."/>
            <person name="Crous P."/>
            <person name="Smith M.E."/>
        </authorList>
    </citation>
    <scope>NUCLEOTIDE SEQUENCE</scope>
    <source>
        <strain evidence="3">NBRC 100468</strain>
    </source>
</reference>
<keyword evidence="2" id="KW-0732">Signal</keyword>
<gene>
    <name evidence="3" type="ORF">H4219_001502</name>
</gene>
<evidence type="ECO:0000256" key="2">
    <source>
        <dbReference type="SAM" id="SignalP"/>
    </source>
</evidence>
<name>A0A9W8A4K6_9FUNG</name>
<dbReference type="PRINTS" id="PR00080">
    <property type="entry name" value="SDRFAMILY"/>
</dbReference>
<dbReference type="EMBL" id="JANBPU010000017">
    <property type="protein sequence ID" value="KAJ1920129.1"/>
    <property type="molecule type" value="Genomic_DNA"/>
</dbReference>
<dbReference type="AlphaFoldDB" id="A0A9W8A4K6"/>
<evidence type="ECO:0000256" key="1">
    <source>
        <dbReference type="SAM" id="MobiDB-lite"/>
    </source>
</evidence>
<dbReference type="InterPro" id="IPR002347">
    <property type="entry name" value="SDR_fam"/>
</dbReference>
<dbReference type="GO" id="GO:0008202">
    <property type="term" value="P:steroid metabolic process"/>
    <property type="evidence" value="ECO:0007669"/>
    <property type="project" value="TreeGrafter"/>
</dbReference>
<keyword evidence="4" id="KW-1185">Reference proteome</keyword>
<feature type="compositionally biased region" description="Basic and acidic residues" evidence="1">
    <location>
        <begin position="207"/>
        <end position="222"/>
    </location>
</feature>
<feature type="signal peptide" evidence="2">
    <location>
        <begin position="1"/>
        <end position="18"/>
    </location>
</feature>
<dbReference type="InterPro" id="IPR036291">
    <property type="entry name" value="NAD(P)-bd_dom_sf"/>
</dbReference>
<protein>
    <submittedName>
        <fullName evidence="3">Uncharacterized protein</fullName>
    </submittedName>
</protein>
<sequence>MWLLLIFLLFFTSPILFAVIFCVAGPPSAMRFLRNHTLYLLCQFGVKLGSIFLKLFDRMAIVWHTSMSYLMSSFPKARIQFAVHEPTSTYHPAILITGTSSGIGHDAALAFASRGYTVFAVVRREEDGEKVRNDFQELLKPSTITSNPWQRSRLDSIVNELWKKYSKCNTIYSLEPRDSDDEEPAESTASATGKLSINTDGLRNRKTRLDSSKETSSDKKSIKSDAKHPKIWDILFQTPTYPQLLSRAGKVIPVIMDVTDDESVDRALDEIQAQLTLLKVPFVALINNAGVSAPGPMETANPDFIDKSFAVNYLGPLRLTQKVLPWLRQNQGRVINVSSIMSWLIGPGFGVYCSSKAALTVASRSWRYELASFGVSLSVIEPGLTKTSIWNKLSNELQLHHTQINQIRLPPPLVPQSPSTPVVESDPSKIYGSMYQQIRANHELFPFMALPTDHVVEALVHSITSQFPKGTYRVGWDARLLSIATWILSEDVVDWLCRVIGIVSEN</sequence>
<dbReference type="Proteomes" id="UP001150538">
    <property type="component" value="Unassembled WGS sequence"/>
</dbReference>
<evidence type="ECO:0000313" key="4">
    <source>
        <dbReference type="Proteomes" id="UP001150538"/>
    </source>
</evidence>
<accession>A0A9W8A4K6</accession>